<sequence length="674" mass="76203">MKTHKRTRRLFAACYRCHTHKVKCSGEHPCRACAQANKSDECVFPPRERKVTVSESYLRRLEADSKRLQNLLKSDSSKEQRVEFTPQDESDPLSQEEHGIVNPLFETQPKRSRDKQTEPGFTGEASCIAFGDRLLQCINRSSTPSNATLCYYHPTTTANRVLDDNEYTLPDRTQAKLLINVAWRFIGNDHHLFLKVSFMQEIEAVYQTAVRPTVLWLCKLLALLALGELYTNRRKLNDAQIIPGTNYYLQALDMLHDTYEEATLLHVEVLILIAWYSNSLGRIRSAYSYSGVAMRLALSLGLHRSGSAPATATAVELESRRRTWWMLYYFERMSASKLGLPITVRDEDIDVELPSMNGLTQEEQQEFADPAHICANVKLARITGNILTEIYCLPRRANGMFVQRVHSILKQLRAWNDALPPELCVRECRTPRPVASLHMAYNECIMQTTRPILLHLFRRRCQGDDKDPSPESHTLSPITTLLAESCVNAAITSCRIMEGLFIEGSIATFGYWEAQHIFSFCLILIISALLNPSVATSDLLQTSINILRTMRDHGNIPAVDYSKRLSLVQAGVSTGSGSEHANPNLGRSQHTERVHQVGRTRNHGRPSDIAELTVQHSISHSLVADSGMNCADTLAHPLMDTFLDENLSAWPSSMFMDDNAWRSLATEMEEHFLI</sequence>
<dbReference type="GO" id="GO:0008270">
    <property type="term" value="F:zinc ion binding"/>
    <property type="evidence" value="ECO:0007669"/>
    <property type="project" value="InterPro"/>
</dbReference>
<dbReference type="STRING" id="656916.A0A2G7G637"/>
<dbReference type="Proteomes" id="UP000231358">
    <property type="component" value="Unassembled WGS sequence"/>
</dbReference>
<evidence type="ECO:0000256" key="7">
    <source>
        <dbReference type="SAM" id="MobiDB-lite"/>
    </source>
</evidence>
<evidence type="ECO:0000313" key="9">
    <source>
        <dbReference type="EMBL" id="PIG87541.1"/>
    </source>
</evidence>
<protein>
    <recommendedName>
        <fullName evidence="8">Zn(2)-C6 fungal-type domain-containing protein</fullName>
    </recommendedName>
</protein>
<dbReference type="Pfam" id="PF00172">
    <property type="entry name" value="Zn_clus"/>
    <property type="match status" value="1"/>
</dbReference>
<evidence type="ECO:0000256" key="6">
    <source>
        <dbReference type="ARBA" id="ARBA00023242"/>
    </source>
</evidence>
<dbReference type="GO" id="GO:0005634">
    <property type="term" value="C:nucleus"/>
    <property type="evidence" value="ECO:0007669"/>
    <property type="project" value="UniProtKB-SubCell"/>
</dbReference>
<dbReference type="GO" id="GO:0045944">
    <property type="term" value="P:positive regulation of transcription by RNA polymerase II"/>
    <property type="evidence" value="ECO:0007669"/>
    <property type="project" value="TreeGrafter"/>
</dbReference>
<dbReference type="InterPro" id="IPR007219">
    <property type="entry name" value="XnlR_reg_dom"/>
</dbReference>
<dbReference type="PANTHER" id="PTHR47540:SF6">
    <property type="entry name" value="ZN(II)2CYS6 TRANSCRIPTION FACTOR (EUROFUNG)"/>
    <property type="match status" value="1"/>
</dbReference>
<keyword evidence="4" id="KW-0238">DNA-binding</keyword>
<evidence type="ECO:0000259" key="8">
    <source>
        <dbReference type="PROSITE" id="PS50048"/>
    </source>
</evidence>
<comment type="subcellular location">
    <subcellularLocation>
        <location evidence="1">Nucleus</location>
    </subcellularLocation>
</comment>
<feature type="region of interest" description="Disordered" evidence="7">
    <location>
        <begin position="70"/>
        <end position="120"/>
    </location>
</feature>
<evidence type="ECO:0000256" key="3">
    <source>
        <dbReference type="ARBA" id="ARBA00023015"/>
    </source>
</evidence>
<feature type="compositionally biased region" description="Basic and acidic residues" evidence="7">
    <location>
        <begin position="108"/>
        <end position="117"/>
    </location>
</feature>
<name>A0A2G7G637_9EURO</name>
<dbReference type="GO" id="GO:0043565">
    <property type="term" value="F:sequence-specific DNA binding"/>
    <property type="evidence" value="ECO:0007669"/>
    <property type="project" value="TreeGrafter"/>
</dbReference>
<proteinExistence type="predicted"/>
<dbReference type="Pfam" id="PF04082">
    <property type="entry name" value="Fungal_trans"/>
    <property type="match status" value="1"/>
</dbReference>
<dbReference type="PROSITE" id="PS50048">
    <property type="entry name" value="ZN2_CY6_FUNGAL_2"/>
    <property type="match status" value="1"/>
</dbReference>
<evidence type="ECO:0000313" key="10">
    <source>
        <dbReference type="Proteomes" id="UP000231358"/>
    </source>
</evidence>
<dbReference type="CDD" id="cd12148">
    <property type="entry name" value="fungal_TF_MHR"/>
    <property type="match status" value="1"/>
</dbReference>
<accession>A0A2G7G637</accession>
<dbReference type="InterPro" id="IPR001138">
    <property type="entry name" value="Zn2Cys6_DnaBD"/>
</dbReference>
<dbReference type="PANTHER" id="PTHR47540">
    <property type="entry name" value="THIAMINE REPRESSIBLE GENES REGULATORY PROTEIN THI5"/>
    <property type="match status" value="1"/>
</dbReference>
<evidence type="ECO:0000256" key="1">
    <source>
        <dbReference type="ARBA" id="ARBA00004123"/>
    </source>
</evidence>
<dbReference type="GO" id="GO:0006351">
    <property type="term" value="P:DNA-templated transcription"/>
    <property type="evidence" value="ECO:0007669"/>
    <property type="project" value="InterPro"/>
</dbReference>
<evidence type="ECO:0000256" key="4">
    <source>
        <dbReference type="ARBA" id="ARBA00023125"/>
    </source>
</evidence>
<dbReference type="GO" id="GO:0000981">
    <property type="term" value="F:DNA-binding transcription factor activity, RNA polymerase II-specific"/>
    <property type="evidence" value="ECO:0007669"/>
    <property type="project" value="InterPro"/>
</dbReference>
<reference evidence="9 10" key="1">
    <citation type="submission" date="2017-05" db="EMBL/GenBank/DDBJ databases">
        <title>Genome sequence for an aflatoxigenic pathogen of Argentinian peanut, Aspergillus arachidicola.</title>
        <authorList>
            <person name="Moore G."/>
            <person name="Beltz S.B."/>
            <person name="Mack B.M."/>
        </authorList>
    </citation>
    <scope>NUCLEOTIDE SEQUENCE [LARGE SCALE GENOMIC DNA]</scope>
    <source>
        <strain evidence="9 10">CBS 117610</strain>
    </source>
</reference>
<evidence type="ECO:0000256" key="5">
    <source>
        <dbReference type="ARBA" id="ARBA00023163"/>
    </source>
</evidence>
<organism evidence="9 10">
    <name type="scientific">Aspergillus arachidicola</name>
    <dbReference type="NCBI Taxonomy" id="656916"/>
    <lineage>
        <taxon>Eukaryota</taxon>
        <taxon>Fungi</taxon>
        <taxon>Dikarya</taxon>
        <taxon>Ascomycota</taxon>
        <taxon>Pezizomycotina</taxon>
        <taxon>Eurotiomycetes</taxon>
        <taxon>Eurotiomycetidae</taxon>
        <taxon>Eurotiales</taxon>
        <taxon>Aspergillaceae</taxon>
        <taxon>Aspergillus</taxon>
        <taxon>Aspergillus subgen. Circumdati</taxon>
    </lineage>
</organism>
<evidence type="ECO:0000256" key="2">
    <source>
        <dbReference type="ARBA" id="ARBA00022723"/>
    </source>
</evidence>
<dbReference type="InterPro" id="IPR051711">
    <property type="entry name" value="Stress_Response_Reg"/>
</dbReference>
<dbReference type="PROSITE" id="PS00463">
    <property type="entry name" value="ZN2_CY6_FUNGAL_1"/>
    <property type="match status" value="1"/>
</dbReference>
<dbReference type="Gene3D" id="4.10.240.10">
    <property type="entry name" value="Zn(2)-C6 fungal-type DNA-binding domain"/>
    <property type="match status" value="1"/>
</dbReference>
<dbReference type="CDD" id="cd00067">
    <property type="entry name" value="GAL4"/>
    <property type="match status" value="1"/>
</dbReference>
<keyword evidence="5" id="KW-0804">Transcription</keyword>
<gene>
    <name evidence="9" type="ORF">AARAC_003892</name>
</gene>
<comment type="caution">
    <text evidence="9">The sequence shown here is derived from an EMBL/GenBank/DDBJ whole genome shotgun (WGS) entry which is preliminary data.</text>
</comment>
<dbReference type="EMBL" id="NEXV01000151">
    <property type="protein sequence ID" value="PIG87541.1"/>
    <property type="molecule type" value="Genomic_DNA"/>
</dbReference>
<keyword evidence="3" id="KW-0805">Transcription regulation</keyword>
<keyword evidence="2" id="KW-0479">Metal-binding</keyword>
<dbReference type="SMART" id="SM00906">
    <property type="entry name" value="Fungal_trans"/>
    <property type="match status" value="1"/>
</dbReference>
<keyword evidence="6" id="KW-0539">Nucleus</keyword>
<dbReference type="SMART" id="SM00066">
    <property type="entry name" value="GAL4"/>
    <property type="match status" value="1"/>
</dbReference>
<dbReference type="SUPFAM" id="SSF57701">
    <property type="entry name" value="Zn2/Cys6 DNA-binding domain"/>
    <property type="match status" value="1"/>
</dbReference>
<feature type="domain" description="Zn(2)-C6 fungal-type" evidence="8">
    <location>
        <begin position="13"/>
        <end position="44"/>
    </location>
</feature>
<dbReference type="InterPro" id="IPR036864">
    <property type="entry name" value="Zn2-C6_fun-type_DNA-bd_sf"/>
</dbReference>
<keyword evidence="10" id="KW-1185">Reference proteome</keyword>
<dbReference type="AlphaFoldDB" id="A0A2G7G637"/>